<dbReference type="PANTHER" id="PTHR28031:SF1">
    <property type="entry name" value="PROLINE-RICH PROTEIN HUA1"/>
    <property type="match status" value="1"/>
</dbReference>
<feature type="region of interest" description="Disordered" evidence="1">
    <location>
        <begin position="1"/>
        <end position="187"/>
    </location>
</feature>
<reference evidence="3" key="2">
    <citation type="submission" date="2013-07" db="EMBL/GenBank/DDBJ databases">
        <authorList>
            <consortium name="The Broad Institute Genome Sequencing Platform"/>
            <person name="Cuomo C."/>
            <person name="Litvintseva A."/>
            <person name="Chen Y."/>
            <person name="Heitman J."/>
            <person name="Sun S."/>
            <person name="Springer D."/>
            <person name="Dromer F."/>
            <person name="Young S.K."/>
            <person name="Zeng Q."/>
            <person name="Gargeya S."/>
            <person name="Fitzgerald M."/>
            <person name="Abouelleil A."/>
            <person name="Alvarado L."/>
            <person name="Berlin A.M."/>
            <person name="Chapman S.B."/>
            <person name="Dewar J."/>
            <person name="Goldberg J."/>
            <person name="Griggs A."/>
            <person name="Gujja S."/>
            <person name="Hansen M."/>
            <person name="Howarth C."/>
            <person name="Imamovic A."/>
            <person name="Larimer J."/>
            <person name="McCowan C."/>
            <person name="Murphy C."/>
            <person name="Pearson M."/>
            <person name="Priest M."/>
            <person name="Roberts A."/>
            <person name="Saif S."/>
            <person name="Shea T."/>
            <person name="Sykes S."/>
            <person name="Wortman J."/>
            <person name="Nusbaum C."/>
            <person name="Birren B."/>
        </authorList>
    </citation>
    <scope>NUCLEOTIDE SEQUENCE</scope>
    <source>
        <strain evidence="3">CBS 10117</strain>
    </source>
</reference>
<feature type="compositionally biased region" description="Low complexity" evidence="1">
    <location>
        <begin position="271"/>
        <end position="280"/>
    </location>
</feature>
<evidence type="ECO:0000313" key="3">
    <source>
        <dbReference type="EMBL" id="WWC63326.1"/>
    </source>
</evidence>
<keyword evidence="4" id="KW-1185">Reference proteome</keyword>
<dbReference type="AlphaFoldDB" id="A0A1A6A0T8"/>
<dbReference type="VEuPathDB" id="FungiDB:I303_05949"/>
<dbReference type="EMBL" id="CP144536">
    <property type="protein sequence ID" value="WWC63326.1"/>
    <property type="molecule type" value="Genomic_DNA"/>
</dbReference>
<dbReference type="STRING" id="1296121.A0A1A6A0T8"/>
<feature type="region of interest" description="Disordered" evidence="1">
    <location>
        <begin position="271"/>
        <end position="321"/>
    </location>
</feature>
<dbReference type="KEGG" id="kdj:28969648"/>
<dbReference type="Proteomes" id="UP000078595">
    <property type="component" value="Chromosome 7"/>
</dbReference>
<reference evidence="3" key="3">
    <citation type="submission" date="2024-02" db="EMBL/GenBank/DDBJ databases">
        <title>Comparative genomics of Cryptococcus and Kwoniella reveals pathogenesis evolution and contrasting modes of karyotype evolution via chromosome fusion or intercentromeric recombination.</title>
        <authorList>
            <person name="Coelho M.A."/>
            <person name="David-Palma M."/>
            <person name="Shea T."/>
            <person name="Bowers K."/>
            <person name="McGinley-Smith S."/>
            <person name="Mohammad A.W."/>
            <person name="Gnirke A."/>
            <person name="Yurkov A.M."/>
            <person name="Nowrousian M."/>
            <person name="Sun S."/>
            <person name="Cuomo C.A."/>
            <person name="Heitman J."/>
        </authorList>
    </citation>
    <scope>NUCLEOTIDE SEQUENCE</scope>
    <source>
        <strain evidence="3">CBS 10117</strain>
    </source>
</reference>
<evidence type="ECO:0000256" key="1">
    <source>
        <dbReference type="SAM" id="MobiDB-lite"/>
    </source>
</evidence>
<reference evidence="2" key="1">
    <citation type="submission" date="2013-07" db="EMBL/GenBank/DDBJ databases">
        <title>The Genome Sequence of Cryptococcus dejecticola CBS10117.</title>
        <authorList>
            <consortium name="The Broad Institute Genome Sequencing Platform"/>
            <person name="Cuomo C."/>
            <person name="Litvintseva A."/>
            <person name="Chen Y."/>
            <person name="Heitman J."/>
            <person name="Sun S."/>
            <person name="Springer D."/>
            <person name="Dromer F."/>
            <person name="Young S.K."/>
            <person name="Zeng Q."/>
            <person name="Gargeya S."/>
            <person name="Fitzgerald M."/>
            <person name="Abouelleil A."/>
            <person name="Alvarado L."/>
            <person name="Berlin A.M."/>
            <person name="Chapman S.B."/>
            <person name="Dewar J."/>
            <person name="Goldberg J."/>
            <person name="Griggs A."/>
            <person name="Gujja S."/>
            <person name="Hansen M."/>
            <person name="Howarth C."/>
            <person name="Imamovic A."/>
            <person name="Larimer J."/>
            <person name="McCowan C."/>
            <person name="Murphy C."/>
            <person name="Pearson M."/>
            <person name="Priest M."/>
            <person name="Roberts A."/>
            <person name="Saif S."/>
            <person name="Shea T."/>
            <person name="Sykes S."/>
            <person name="Wortman J."/>
            <person name="Nusbaum C."/>
            <person name="Birren B."/>
        </authorList>
    </citation>
    <scope>NUCLEOTIDE SEQUENCE [LARGE SCALE GENOMIC DNA]</scope>
    <source>
        <strain evidence="2">CBS 10117</strain>
    </source>
</reference>
<evidence type="ECO:0000313" key="4">
    <source>
        <dbReference type="Proteomes" id="UP000078595"/>
    </source>
</evidence>
<evidence type="ECO:0000313" key="2">
    <source>
        <dbReference type="EMBL" id="OBR83669.1"/>
    </source>
</evidence>
<organism evidence="2">
    <name type="scientific">Kwoniella dejecticola CBS 10117</name>
    <dbReference type="NCBI Taxonomy" id="1296121"/>
    <lineage>
        <taxon>Eukaryota</taxon>
        <taxon>Fungi</taxon>
        <taxon>Dikarya</taxon>
        <taxon>Basidiomycota</taxon>
        <taxon>Agaricomycotina</taxon>
        <taxon>Tremellomycetes</taxon>
        <taxon>Tremellales</taxon>
        <taxon>Cryptococcaceae</taxon>
        <taxon>Kwoniella</taxon>
    </lineage>
</organism>
<dbReference type="GO" id="GO:0005737">
    <property type="term" value="C:cytoplasm"/>
    <property type="evidence" value="ECO:0007669"/>
    <property type="project" value="TreeGrafter"/>
</dbReference>
<name>A0A1A6A0T8_9TREE</name>
<protein>
    <submittedName>
        <fullName evidence="2">Uncharacterized protein</fullName>
    </submittedName>
</protein>
<dbReference type="EMBL" id="KI894033">
    <property type="protein sequence ID" value="OBR83669.1"/>
    <property type="molecule type" value="Genomic_DNA"/>
</dbReference>
<dbReference type="OrthoDB" id="2405700at2759"/>
<proteinExistence type="predicted"/>
<gene>
    <name evidence="2" type="ORF">I303_05949</name>
    <name evidence="3" type="ORF">I303_105926</name>
</gene>
<sequence>MSTSYAAPSGPPPTAATANASANANATPTPNPDDDPFDPPPAYTPSAAQSTSGETSLAAGPSRMDFSGPPPMPDRLEQNITGVGVGFGRRPQHELGSQFDGQSSVHPQQTGHNQNYNPPPLPPRNPSTSSGFGFNAPSHPPPGKDGPQSGFGSNNNHDGAGPSRPPHQGQAQEQDLSPTEAPTPGRPLLWRGQLLVYPKGFWCHKCNNTGYKANDPSNPHETDWKKYGKPYNSALSTSYLHSTAPGSNPSASSSANFQRPLPIFAQPRHPQLHQNQHQNPYGHLPPPPGSWNSYPGNTARPPPPPPPQHHMSMSMGGVGGPPPMPGQQIYVQRGPGYIPPGALVVPPGDPRIGGRPCYNCGGSGRENDFLFGFDVGRCYTCQGLGRVFR</sequence>
<feature type="compositionally biased region" description="Polar residues" evidence="1">
    <location>
        <begin position="99"/>
        <end position="112"/>
    </location>
</feature>
<feature type="compositionally biased region" description="Low complexity" evidence="1">
    <location>
        <begin position="15"/>
        <end position="28"/>
    </location>
</feature>
<accession>A0A1A6A0T8</accession>
<dbReference type="InterPro" id="IPR038910">
    <property type="entry name" value="Hua1-like"/>
</dbReference>
<dbReference type="GeneID" id="28969648"/>
<dbReference type="RefSeq" id="XP_018261511.1">
    <property type="nucleotide sequence ID" value="XM_018409239.1"/>
</dbReference>
<dbReference type="PANTHER" id="PTHR28031">
    <property type="entry name" value="PROLINE-RICH PROTEIN HUA1"/>
    <property type="match status" value="1"/>
</dbReference>